<dbReference type="SMART" id="SM00858">
    <property type="entry name" value="SAF"/>
    <property type="match status" value="1"/>
</dbReference>
<feature type="region of interest" description="Disordered" evidence="1">
    <location>
        <begin position="1"/>
        <end position="31"/>
    </location>
</feature>
<geneLocation type="plasmid" evidence="3">
    <name>pFiD188</name>
</geneLocation>
<dbReference type="RefSeq" id="WP_015586072.1">
    <property type="nucleotide sequence ID" value="NC_021080.1"/>
</dbReference>
<evidence type="ECO:0000313" key="3">
    <source>
        <dbReference type="EMBL" id="AET25154.1"/>
    </source>
</evidence>
<keyword evidence="3" id="KW-0614">Plasmid</keyword>
<reference evidence="3" key="4">
    <citation type="submission" date="2011-06" db="EMBL/GenBank/DDBJ databases">
        <authorList>
            <person name="Vereecke D.M."/>
        </authorList>
    </citation>
    <scope>NUCLEOTIDE SEQUENCE</scope>
    <source>
        <strain evidence="3">D188</strain>
        <plasmid evidence="3">pFiD188</plasmid>
    </source>
</reference>
<gene>
    <name evidence="3" type="ORF">pFi_018</name>
</gene>
<reference evidence="3" key="1">
    <citation type="journal article" date="2009" name="Proc. Natl. Acad. Sci. U.S.A.">
        <title>Identification of Rhodococcus fascians cytokinins and their modus operandi to reshape the plant.</title>
        <authorList>
            <person name="Pertry I."/>
            <person name="Vaclavikova K."/>
            <person name="Depuydt S."/>
            <person name="Galuszka P."/>
            <person name="Spichal L."/>
            <person name="Temmerman W."/>
            <person name="Stes E."/>
            <person name="Schmulling T."/>
            <person name="Kakimoto T."/>
            <person name="Van Montagu M.C."/>
            <person name="Strnad M."/>
            <person name="Holsters M."/>
            <person name="Tarkowski P."/>
            <person name="Vereecke D."/>
        </authorList>
    </citation>
    <scope>NUCLEOTIDE SEQUENCE</scope>
    <source>
        <strain evidence="3">D188</strain>
        <plasmid evidence="3">pFiD188</plasmid>
    </source>
</reference>
<proteinExistence type="predicted"/>
<dbReference type="KEGG" id="rfa:A3L23_04882"/>
<keyword evidence="2" id="KW-0472">Membrane</keyword>
<protein>
    <submittedName>
        <fullName evidence="3">Uncharacterized protein</fullName>
    </submittedName>
</protein>
<accession>G8JYN3</accession>
<reference evidence="3" key="2">
    <citation type="journal article" date="2010" name="Mol. Plant Microbe Interact.">
        <title>Rhodococcus fascians impacts plant development through the dynamic fas-mediated production of a cytokinin mix.</title>
        <authorList>
            <person name="Pertry I."/>
            <person name="Vaclavikova K."/>
            <person name="Gemrotova M."/>
            <person name="Spichal L."/>
            <person name="Galuszka P."/>
            <person name="Depuydt S."/>
            <person name="Temmerman W."/>
            <person name="Stes E."/>
            <person name="De Keyser A."/>
            <person name="Riefler M."/>
            <person name="Biondi S."/>
            <person name="Novak O."/>
            <person name="Schmulling T."/>
            <person name="Strnad M."/>
            <person name="Tarkowski P."/>
            <person name="Holsters M."/>
            <person name="Vereecke D."/>
        </authorList>
    </citation>
    <scope>NUCLEOTIDE SEQUENCE</scope>
    <source>
        <strain evidence="3">D188</strain>
        <plasmid evidence="3">pFiD188</plasmid>
    </source>
</reference>
<dbReference type="InterPro" id="IPR013974">
    <property type="entry name" value="SAF"/>
</dbReference>
<dbReference type="Pfam" id="PF08666">
    <property type="entry name" value="SAF"/>
    <property type="match status" value="1"/>
</dbReference>
<feature type="compositionally biased region" description="Basic and acidic residues" evidence="1">
    <location>
        <begin position="18"/>
        <end position="31"/>
    </location>
</feature>
<keyword evidence="2" id="KW-0812">Transmembrane</keyword>
<reference evidence="3" key="3">
    <citation type="journal article" date="2011" name="Annu. Rev. Phytopathol.">
        <title>A successful bacterial coup d'etat: how Rhodococcus fascians redirects plant development.</title>
        <authorList>
            <person name="Stes E."/>
            <person name="Vandeputte O.M."/>
            <person name="El Jaziri M."/>
            <person name="Holsters M."/>
            <person name="Vereecke D."/>
        </authorList>
    </citation>
    <scope>NUCLEOTIDE SEQUENCE</scope>
    <source>
        <strain evidence="3">D188</strain>
        <plasmid evidence="3">pFiD188</plasmid>
    </source>
</reference>
<evidence type="ECO:0000256" key="1">
    <source>
        <dbReference type="SAM" id="MobiDB-lite"/>
    </source>
</evidence>
<dbReference type="CDD" id="cd11614">
    <property type="entry name" value="SAF_CpaB_FlgA_like"/>
    <property type="match status" value="1"/>
</dbReference>
<keyword evidence="2" id="KW-1133">Transmembrane helix</keyword>
<sequence>MFGNLKEKTSTATVGEPRSAREASPKPGHDFTEVVSTTKVRRRRSYWIAGVALMTVAIVGAVFLVNAMRATTTILVLARDVPQGETITTDDLKTAEVNSDATIATVPATDKASVVGQSAAVPLLSGSALNPSSFTNAVIPSGDNTLVGITVAIGKLPAEPLLAGDNVRIVDTPRDQDDSPVQGPVTANAQVVAVKDIPETGQTTVDVLVKKDEASWIAARAATNRVAIVLDSRER</sequence>
<dbReference type="Gene3D" id="3.90.1210.10">
    <property type="entry name" value="Antifreeze-like/N-acetylneuraminic acid synthase C-terminal domain"/>
    <property type="match status" value="1"/>
</dbReference>
<name>G8JYN3_RHOFA</name>
<dbReference type="EMBL" id="JN093097">
    <property type="protein sequence ID" value="AET25154.1"/>
    <property type="molecule type" value="Genomic_DNA"/>
</dbReference>
<dbReference type="AlphaFoldDB" id="G8JYN3"/>
<evidence type="ECO:0000256" key="2">
    <source>
        <dbReference type="SAM" id="Phobius"/>
    </source>
</evidence>
<dbReference type="PATRIC" id="fig|1051973.4.peg.4924"/>
<reference evidence="3" key="5">
    <citation type="journal article" date="2012" name="Mol. Plant Microbe Interact.">
        <title>pFiD188, the linear virulence plasmid of Rhodococcus fascians D188.</title>
        <authorList>
            <person name="Francis I."/>
            <person name="De Keyser A."/>
            <person name="De Backer P."/>
            <person name="Simon-Mateo C."/>
            <person name="Kalkus J."/>
            <person name="Pertry I."/>
            <person name="Ardiles-Diaz W."/>
            <person name="De Rycke R."/>
            <person name="Vandeputte O.M."/>
            <person name="El Jaziri M."/>
            <person name="Holsters M."/>
            <person name="Vereecke D."/>
        </authorList>
    </citation>
    <scope>NUCLEOTIDE SEQUENCE</scope>
    <source>
        <strain evidence="3">D188</strain>
        <plasmid evidence="3">pFiD188</plasmid>
    </source>
</reference>
<organism evidence="3">
    <name type="scientific">Rhodococcoides fascians D188</name>
    <dbReference type="NCBI Taxonomy" id="1051973"/>
    <lineage>
        <taxon>Bacteria</taxon>
        <taxon>Bacillati</taxon>
        <taxon>Actinomycetota</taxon>
        <taxon>Actinomycetes</taxon>
        <taxon>Mycobacteriales</taxon>
        <taxon>Nocardiaceae</taxon>
        <taxon>Rhodococcoides</taxon>
    </lineage>
</organism>
<feature type="transmembrane region" description="Helical" evidence="2">
    <location>
        <begin position="46"/>
        <end position="65"/>
    </location>
</feature>